<dbReference type="Proteomes" id="UP000054804">
    <property type="component" value="Unassembled WGS sequence"/>
</dbReference>
<evidence type="ECO:0000313" key="1">
    <source>
        <dbReference type="EMBL" id="KUF18163.1"/>
    </source>
</evidence>
<name>A0A0W7X6F4_9ACTN</name>
<reference evidence="1 2" key="1">
    <citation type="submission" date="2015-12" db="EMBL/GenBank/DDBJ databases">
        <title>Draft genome sequence of Streptomyces silvensis ATCC 53525, a producer of novel hormone antagonists.</title>
        <authorList>
            <person name="Johnston C.W."/>
            <person name="Li Y."/>
            <person name="Magarvey N.A."/>
        </authorList>
    </citation>
    <scope>NUCLEOTIDE SEQUENCE [LARGE SCALE GENOMIC DNA]</scope>
    <source>
        <strain evidence="1 2">ATCC 53525</strain>
    </source>
</reference>
<comment type="caution">
    <text evidence="1">The sequence shown here is derived from an EMBL/GenBank/DDBJ whole genome shotgun (WGS) entry which is preliminary data.</text>
</comment>
<protein>
    <submittedName>
        <fullName evidence="1">Uncharacterized protein</fullName>
    </submittedName>
</protein>
<sequence>MATAEQVRDLLVPHLMGQLDDTQAELDITALGVVESGRSFTLVLELTTYRQRWRVRLDSDRSAMALFNGTPPHHLVRAVAAEFRIRLFEWWHTKNAEKQSARLGERID</sequence>
<dbReference type="OrthoDB" id="4245092at2"/>
<dbReference type="AlphaFoldDB" id="A0A0W7X6F4"/>
<organism evidence="1 2">
    <name type="scientific">Streptomyces silvensis</name>
    <dbReference type="NCBI Taxonomy" id="1765722"/>
    <lineage>
        <taxon>Bacteria</taxon>
        <taxon>Bacillati</taxon>
        <taxon>Actinomycetota</taxon>
        <taxon>Actinomycetes</taxon>
        <taxon>Kitasatosporales</taxon>
        <taxon>Streptomycetaceae</taxon>
        <taxon>Streptomyces</taxon>
    </lineage>
</organism>
<gene>
    <name evidence="1" type="ORF">AT728_24585</name>
</gene>
<keyword evidence="2" id="KW-1185">Reference proteome</keyword>
<dbReference type="RefSeq" id="WP_058847535.1">
    <property type="nucleotide sequence ID" value="NZ_LOCL01000031.1"/>
</dbReference>
<proteinExistence type="predicted"/>
<accession>A0A0W7X6F4</accession>
<dbReference type="EMBL" id="LOCL01000031">
    <property type="protein sequence ID" value="KUF18163.1"/>
    <property type="molecule type" value="Genomic_DNA"/>
</dbReference>
<evidence type="ECO:0000313" key="2">
    <source>
        <dbReference type="Proteomes" id="UP000054804"/>
    </source>
</evidence>